<gene>
    <name evidence="1" type="ORF">DRB17_06170</name>
</gene>
<dbReference type="InterPro" id="IPR049874">
    <property type="entry name" value="ROK_cs"/>
</dbReference>
<dbReference type="PANTHER" id="PTHR18964:SF174">
    <property type="entry name" value="D-ALLOSE KINASE-RELATED"/>
    <property type="match status" value="1"/>
</dbReference>
<evidence type="ECO:0000313" key="2">
    <source>
        <dbReference type="Proteomes" id="UP000253941"/>
    </source>
</evidence>
<name>A0A369TBM3_9PROT</name>
<dbReference type="Proteomes" id="UP000253941">
    <property type="component" value="Unassembled WGS sequence"/>
</dbReference>
<reference evidence="1 2" key="1">
    <citation type="submission" date="2018-07" db="EMBL/GenBank/DDBJ databases">
        <title>Venubactetium sediminum gen. nov., sp. nov., isolated from a marine solar saltern.</title>
        <authorList>
            <person name="Wang S."/>
        </authorList>
    </citation>
    <scope>NUCLEOTIDE SEQUENCE [LARGE SCALE GENOMIC DNA]</scope>
    <source>
        <strain evidence="1 2">WD2A32</strain>
    </source>
</reference>
<comment type="caution">
    <text evidence="1">The sequence shown here is derived from an EMBL/GenBank/DDBJ whole genome shotgun (WGS) entry which is preliminary data.</text>
</comment>
<accession>A0A369TBM3</accession>
<sequence length="313" mass="32630">MLIGIDLGGTKIEGVALDHDGACRARRRVPTRRGDYNATIADVRGLVDAIESDLDARASVGVGIPGAISPATGLVKNANSTWLIGKPLERDLARALDRPVRLANDADCFALSEATDGAAANESPVFGAILGTGVGGGIVVRGQLISGPNAIAGEWGHNPLPAPRDDERPGPPCYCGRSGCIETFLSGPGLVADYLANSGREGDARMVAMRAGAGEAAAKAALDRYCDRLARALAGVINILDPAVIVLGGGLSNLAHLYEELPERLQPHVFSDRVDTRIVPPVHGDSSGVRGAARLWRADERAEAVRTLSEVDQ</sequence>
<dbReference type="SUPFAM" id="SSF53067">
    <property type="entry name" value="Actin-like ATPase domain"/>
    <property type="match status" value="1"/>
</dbReference>
<dbReference type="AlphaFoldDB" id="A0A369TBM3"/>
<dbReference type="InterPro" id="IPR043129">
    <property type="entry name" value="ATPase_NBD"/>
</dbReference>
<dbReference type="Gene3D" id="3.30.420.40">
    <property type="match status" value="2"/>
</dbReference>
<dbReference type="PANTHER" id="PTHR18964">
    <property type="entry name" value="ROK (REPRESSOR, ORF, KINASE) FAMILY"/>
    <property type="match status" value="1"/>
</dbReference>
<dbReference type="Pfam" id="PF00480">
    <property type="entry name" value="ROK"/>
    <property type="match status" value="1"/>
</dbReference>
<organism evidence="1 2">
    <name type="scientific">Ferruginivarius sediminum</name>
    <dbReference type="NCBI Taxonomy" id="2661937"/>
    <lineage>
        <taxon>Bacteria</taxon>
        <taxon>Pseudomonadati</taxon>
        <taxon>Pseudomonadota</taxon>
        <taxon>Alphaproteobacteria</taxon>
        <taxon>Rhodospirillales</taxon>
        <taxon>Rhodospirillaceae</taxon>
        <taxon>Ferruginivarius</taxon>
    </lineage>
</organism>
<keyword evidence="2" id="KW-1185">Reference proteome</keyword>
<proteinExistence type="predicted"/>
<protein>
    <submittedName>
        <fullName evidence="1">ROK family protein</fullName>
    </submittedName>
</protein>
<dbReference type="RefSeq" id="WP_114581316.1">
    <property type="nucleotide sequence ID" value="NZ_QPMH01000004.1"/>
</dbReference>
<dbReference type="InterPro" id="IPR000600">
    <property type="entry name" value="ROK"/>
</dbReference>
<dbReference type="PROSITE" id="PS01125">
    <property type="entry name" value="ROK"/>
    <property type="match status" value="1"/>
</dbReference>
<evidence type="ECO:0000313" key="1">
    <source>
        <dbReference type="EMBL" id="RDD62741.1"/>
    </source>
</evidence>
<dbReference type="EMBL" id="QPMH01000004">
    <property type="protein sequence ID" value="RDD62741.1"/>
    <property type="molecule type" value="Genomic_DNA"/>
</dbReference>
<dbReference type="CDD" id="cd24066">
    <property type="entry name" value="ASKHA_NBD_ROK_EcFRK-like"/>
    <property type="match status" value="1"/>
</dbReference>
<dbReference type="GO" id="GO:0004396">
    <property type="term" value="F:hexokinase activity"/>
    <property type="evidence" value="ECO:0007669"/>
    <property type="project" value="TreeGrafter"/>
</dbReference>